<dbReference type="SUPFAM" id="SSF46689">
    <property type="entry name" value="Homeodomain-like"/>
    <property type="match status" value="1"/>
</dbReference>
<evidence type="ECO:0000256" key="1">
    <source>
        <dbReference type="ARBA" id="ARBA00023125"/>
    </source>
</evidence>
<gene>
    <name evidence="4" type="ORF">ACFQ5G_20400</name>
</gene>
<evidence type="ECO:0000256" key="2">
    <source>
        <dbReference type="PROSITE-ProRule" id="PRU00335"/>
    </source>
</evidence>
<protein>
    <submittedName>
        <fullName evidence="4">TetR/AcrR family transcriptional regulator</fullName>
    </submittedName>
</protein>
<dbReference type="InterPro" id="IPR009057">
    <property type="entry name" value="Homeodomain-like_sf"/>
</dbReference>
<evidence type="ECO:0000313" key="5">
    <source>
        <dbReference type="Proteomes" id="UP001597183"/>
    </source>
</evidence>
<dbReference type="PROSITE" id="PS50977">
    <property type="entry name" value="HTH_TETR_2"/>
    <property type="match status" value="1"/>
</dbReference>
<keyword evidence="5" id="KW-1185">Reference proteome</keyword>
<dbReference type="Proteomes" id="UP001597183">
    <property type="component" value="Unassembled WGS sequence"/>
</dbReference>
<evidence type="ECO:0000259" key="3">
    <source>
        <dbReference type="PROSITE" id="PS50977"/>
    </source>
</evidence>
<feature type="DNA-binding region" description="H-T-H motif" evidence="2">
    <location>
        <begin position="44"/>
        <end position="63"/>
    </location>
</feature>
<reference evidence="5" key="1">
    <citation type="journal article" date="2019" name="Int. J. Syst. Evol. Microbiol.">
        <title>The Global Catalogue of Microorganisms (GCM) 10K type strain sequencing project: providing services to taxonomists for standard genome sequencing and annotation.</title>
        <authorList>
            <consortium name="The Broad Institute Genomics Platform"/>
            <consortium name="The Broad Institute Genome Sequencing Center for Infectious Disease"/>
            <person name="Wu L."/>
            <person name="Ma J."/>
        </authorList>
    </citation>
    <scope>NUCLEOTIDE SEQUENCE [LARGE SCALE GENOMIC DNA]</scope>
    <source>
        <strain evidence="5">CCM 7526</strain>
    </source>
</reference>
<sequence>MEQRNALSRRTRRLSDAETRDRMLAAAVEMINRDGLTVSLEHLSFEAVIRAADVSRSTAYRHWPYKDQFFGDLVKELARTAGPPIVRDEIGLIKEILTEHEQGLTTPRGRHDVMIELIRRLALFDLRAILASPAWRTYHALCATVSGLPAGELREQVQAALAEAERTRIARIADAWQMLAGLLGYRLRPELNAGFDTLASVLSVTAHGLVVTELAAPDIAARETVASPFGALGEQRWSLSALSVAGVATTFLEPDPDAVWDPQRPARVRQAIDEWAGSNGPGDGPASGAS</sequence>
<dbReference type="Gene3D" id="1.10.357.10">
    <property type="entry name" value="Tetracycline Repressor, domain 2"/>
    <property type="match status" value="1"/>
</dbReference>
<accession>A0ABW4AC09</accession>
<comment type="caution">
    <text evidence="4">The sequence shown here is derived from an EMBL/GenBank/DDBJ whole genome shotgun (WGS) entry which is preliminary data.</text>
</comment>
<dbReference type="InterPro" id="IPR001647">
    <property type="entry name" value="HTH_TetR"/>
</dbReference>
<proteinExistence type="predicted"/>
<evidence type="ECO:0000313" key="4">
    <source>
        <dbReference type="EMBL" id="MFD1367722.1"/>
    </source>
</evidence>
<dbReference type="RefSeq" id="WP_317794985.1">
    <property type="nucleotide sequence ID" value="NZ_AP028461.1"/>
</dbReference>
<keyword evidence="1 2" id="KW-0238">DNA-binding</keyword>
<dbReference type="EMBL" id="JBHTMK010000029">
    <property type="protein sequence ID" value="MFD1367722.1"/>
    <property type="molecule type" value="Genomic_DNA"/>
</dbReference>
<organism evidence="4 5">
    <name type="scientific">Actinoplanes sichuanensis</name>
    <dbReference type="NCBI Taxonomy" id="512349"/>
    <lineage>
        <taxon>Bacteria</taxon>
        <taxon>Bacillati</taxon>
        <taxon>Actinomycetota</taxon>
        <taxon>Actinomycetes</taxon>
        <taxon>Micromonosporales</taxon>
        <taxon>Micromonosporaceae</taxon>
        <taxon>Actinoplanes</taxon>
    </lineage>
</organism>
<name>A0ABW4AC09_9ACTN</name>
<feature type="domain" description="HTH tetR-type" evidence="3">
    <location>
        <begin position="17"/>
        <end position="81"/>
    </location>
</feature>